<reference evidence="2" key="1">
    <citation type="submission" date="2021-07" db="EMBL/GenBank/DDBJ databases">
        <authorList>
            <person name="Durling M."/>
        </authorList>
    </citation>
    <scope>NUCLEOTIDE SEQUENCE</scope>
</reference>
<dbReference type="AlphaFoldDB" id="A0A9N9LYB9"/>
<evidence type="ECO:0000256" key="1">
    <source>
        <dbReference type="SAM" id="MobiDB-lite"/>
    </source>
</evidence>
<evidence type="ECO:0000313" key="3">
    <source>
        <dbReference type="Proteomes" id="UP000701801"/>
    </source>
</evidence>
<evidence type="ECO:0000313" key="2">
    <source>
        <dbReference type="EMBL" id="CAG8979716.1"/>
    </source>
</evidence>
<organism evidence="2 3">
    <name type="scientific">Hymenoscyphus albidus</name>
    <dbReference type="NCBI Taxonomy" id="595503"/>
    <lineage>
        <taxon>Eukaryota</taxon>
        <taxon>Fungi</taxon>
        <taxon>Dikarya</taxon>
        <taxon>Ascomycota</taxon>
        <taxon>Pezizomycotina</taxon>
        <taxon>Leotiomycetes</taxon>
        <taxon>Helotiales</taxon>
        <taxon>Helotiaceae</taxon>
        <taxon>Hymenoscyphus</taxon>
    </lineage>
</organism>
<dbReference type="Proteomes" id="UP000701801">
    <property type="component" value="Unassembled WGS sequence"/>
</dbReference>
<keyword evidence="3" id="KW-1185">Reference proteome</keyword>
<feature type="non-terminal residue" evidence="2">
    <location>
        <position position="105"/>
    </location>
</feature>
<proteinExistence type="predicted"/>
<feature type="compositionally biased region" description="Basic and acidic residues" evidence="1">
    <location>
        <begin position="62"/>
        <end position="84"/>
    </location>
</feature>
<dbReference type="EMBL" id="CAJVRM010000330">
    <property type="protein sequence ID" value="CAG8979716.1"/>
    <property type="molecule type" value="Genomic_DNA"/>
</dbReference>
<protein>
    <submittedName>
        <fullName evidence="2">Uncharacterized protein</fullName>
    </submittedName>
</protein>
<gene>
    <name evidence="2" type="ORF">HYALB_00013406</name>
</gene>
<sequence length="105" mass="12282">MPTLSDWESIDRQKARIRDERDAAMAKILRLSKQEKLLEEKEKRLIRSGLNSMQELEEQEEKEAKEAEEKREQEEREAAVEKLLDQPTPPADPGFDPFVFDPSLD</sequence>
<comment type="caution">
    <text evidence="2">The sequence shown here is derived from an EMBL/GenBank/DDBJ whole genome shotgun (WGS) entry which is preliminary data.</text>
</comment>
<accession>A0A9N9LYB9</accession>
<feature type="region of interest" description="Disordered" evidence="1">
    <location>
        <begin position="49"/>
        <end position="105"/>
    </location>
</feature>
<name>A0A9N9LYB9_9HELO</name>